<proteinExistence type="predicted"/>
<comment type="caution">
    <text evidence="2">The sequence shown here is derived from an EMBL/GenBank/DDBJ whole genome shotgun (WGS) entry which is preliminary data.</text>
</comment>
<evidence type="ECO:0000313" key="3">
    <source>
        <dbReference type="Proteomes" id="UP000663879"/>
    </source>
</evidence>
<organism evidence="2 3">
    <name type="scientific">Brachionus calyciflorus</name>
    <dbReference type="NCBI Taxonomy" id="104777"/>
    <lineage>
        <taxon>Eukaryota</taxon>
        <taxon>Metazoa</taxon>
        <taxon>Spiralia</taxon>
        <taxon>Gnathifera</taxon>
        <taxon>Rotifera</taxon>
        <taxon>Eurotatoria</taxon>
        <taxon>Monogononta</taxon>
        <taxon>Pseudotrocha</taxon>
        <taxon>Ploima</taxon>
        <taxon>Brachionidae</taxon>
        <taxon>Brachionus</taxon>
    </lineage>
</organism>
<dbReference type="AlphaFoldDB" id="A0A814IUV1"/>
<keyword evidence="1" id="KW-0472">Membrane</keyword>
<keyword evidence="1" id="KW-0812">Transmembrane</keyword>
<keyword evidence="3" id="KW-1185">Reference proteome</keyword>
<feature type="transmembrane region" description="Helical" evidence="1">
    <location>
        <begin position="62"/>
        <end position="82"/>
    </location>
</feature>
<evidence type="ECO:0000256" key="1">
    <source>
        <dbReference type="SAM" id="Phobius"/>
    </source>
</evidence>
<dbReference type="Proteomes" id="UP000663879">
    <property type="component" value="Unassembled WGS sequence"/>
</dbReference>
<keyword evidence="1" id="KW-1133">Transmembrane helix</keyword>
<feature type="transmembrane region" description="Helical" evidence="1">
    <location>
        <begin position="33"/>
        <end position="50"/>
    </location>
</feature>
<evidence type="ECO:0000313" key="2">
    <source>
        <dbReference type="EMBL" id="CAF1028576.1"/>
    </source>
</evidence>
<name>A0A814IUV1_9BILA</name>
<protein>
    <submittedName>
        <fullName evidence="2">Uncharacterized protein</fullName>
    </submittedName>
</protein>
<accession>A0A814IUV1</accession>
<reference evidence="2" key="1">
    <citation type="submission" date="2021-02" db="EMBL/GenBank/DDBJ databases">
        <authorList>
            <person name="Nowell W R."/>
        </authorList>
    </citation>
    <scope>NUCLEOTIDE SEQUENCE</scope>
    <source>
        <strain evidence="2">Ploen Becks lab</strain>
    </source>
</reference>
<gene>
    <name evidence="2" type="ORF">OXX778_LOCUS17746</name>
</gene>
<sequence length="94" mass="10552">MNKLSSKLKEALIAGIDLGGRAGSWIGIQFGKLLRFIYTLICSIISYLRFDLLKFFVDHIENLLILIGSIVAFIGGLIYKFFDSFVRSIKDGFA</sequence>
<dbReference type="EMBL" id="CAJNOC010004635">
    <property type="protein sequence ID" value="CAF1028576.1"/>
    <property type="molecule type" value="Genomic_DNA"/>
</dbReference>